<dbReference type="SUPFAM" id="SSF52540">
    <property type="entry name" value="P-loop containing nucleoside triphosphate hydrolases"/>
    <property type="match status" value="1"/>
</dbReference>
<gene>
    <name evidence="5" type="ORF">M9458_000770</name>
</gene>
<organism evidence="5 6">
    <name type="scientific">Cirrhinus mrigala</name>
    <name type="common">Mrigala</name>
    <dbReference type="NCBI Taxonomy" id="683832"/>
    <lineage>
        <taxon>Eukaryota</taxon>
        <taxon>Metazoa</taxon>
        <taxon>Chordata</taxon>
        <taxon>Craniata</taxon>
        <taxon>Vertebrata</taxon>
        <taxon>Euteleostomi</taxon>
        <taxon>Actinopterygii</taxon>
        <taxon>Neopterygii</taxon>
        <taxon>Teleostei</taxon>
        <taxon>Ostariophysi</taxon>
        <taxon>Cypriniformes</taxon>
        <taxon>Cyprinidae</taxon>
        <taxon>Labeoninae</taxon>
        <taxon>Labeonini</taxon>
        <taxon>Cirrhinus</taxon>
    </lineage>
</organism>
<dbReference type="EMBL" id="JAMKFB020000001">
    <property type="protein sequence ID" value="KAL0202752.1"/>
    <property type="molecule type" value="Genomic_DNA"/>
</dbReference>
<evidence type="ECO:0000256" key="2">
    <source>
        <dbReference type="ARBA" id="ARBA00022741"/>
    </source>
</evidence>
<dbReference type="PROSITE" id="PS51720">
    <property type="entry name" value="G_AIG1"/>
    <property type="match status" value="1"/>
</dbReference>
<dbReference type="PANTHER" id="PTHR10903:SF188">
    <property type="entry name" value="GTPASE IMAP FAMILY MEMBER 2-LIKE-RELATED"/>
    <property type="match status" value="1"/>
</dbReference>
<dbReference type="PANTHER" id="PTHR10903">
    <property type="entry name" value="GTPASE, IMAP FAMILY MEMBER-RELATED"/>
    <property type="match status" value="1"/>
</dbReference>
<dbReference type="AlphaFoldDB" id="A0ABD0RY73"/>
<evidence type="ECO:0000259" key="4">
    <source>
        <dbReference type="PROSITE" id="PS51720"/>
    </source>
</evidence>
<keyword evidence="2" id="KW-0547">Nucleotide-binding</keyword>
<dbReference type="Pfam" id="PF04548">
    <property type="entry name" value="AIG1"/>
    <property type="match status" value="1"/>
</dbReference>
<accession>A0ABD0RY73</accession>
<proteinExistence type="inferred from homology"/>
<reference evidence="5 6" key="1">
    <citation type="submission" date="2024-05" db="EMBL/GenBank/DDBJ databases">
        <title>Genome sequencing and assembly of Indian major carp, Cirrhinus mrigala (Hamilton, 1822).</title>
        <authorList>
            <person name="Mohindra V."/>
            <person name="Chowdhury L.M."/>
            <person name="Lal K."/>
            <person name="Jena J.K."/>
        </authorList>
    </citation>
    <scope>NUCLEOTIDE SEQUENCE [LARGE SCALE GENOMIC DNA]</scope>
    <source>
        <strain evidence="5">CM1030</strain>
        <tissue evidence="5">Blood</tissue>
    </source>
</reference>
<dbReference type="InterPro" id="IPR045058">
    <property type="entry name" value="GIMA/IAN/Toc"/>
</dbReference>
<name>A0ABD0RY73_CIRMR</name>
<comment type="similarity">
    <text evidence="1">Belongs to the TRAFAC class TrmE-Era-EngA-EngB-Septin-like GTPase superfamily. AIG1/Toc34/Toc159-like paraseptin GTPase family. IAN subfamily.</text>
</comment>
<sequence>IVLLGKTGPGKSSAGNTILGRNVFDVSHIPVSTTEHYKKHDGNVDGRKISVIDTPGLFHTSMSKEDLKAEIKKSVQMSAPGPHVFLLVIRLEQFT</sequence>
<dbReference type="Gene3D" id="3.40.50.300">
    <property type="entry name" value="P-loop containing nucleotide triphosphate hydrolases"/>
    <property type="match status" value="1"/>
</dbReference>
<dbReference type="GO" id="GO:0005525">
    <property type="term" value="F:GTP binding"/>
    <property type="evidence" value="ECO:0007669"/>
    <property type="project" value="UniProtKB-KW"/>
</dbReference>
<protein>
    <recommendedName>
        <fullName evidence="4">AIG1-type G domain-containing protein</fullName>
    </recommendedName>
</protein>
<keyword evidence="6" id="KW-1185">Reference proteome</keyword>
<evidence type="ECO:0000256" key="1">
    <source>
        <dbReference type="ARBA" id="ARBA00008535"/>
    </source>
</evidence>
<keyword evidence="3" id="KW-0342">GTP-binding</keyword>
<feature type="non-terminal residue" evidence="5">
    <location>
        <position position="1"/>
    </location>
</feature>
<feature type="non-terminal residue" evidence="5">
    <location>
        <position position="95"/>
    </location>
</feature>
<evidence type="ECO:0000313" key="5">
    <source>
        <dbReference type="EMBL" id="KAL0202752.1"/>
    </source>
</evidence>
<dbReference type="InterPro" id="IPR027417">
    <property type="entry name" value="P-loop_NTPase"/>
</dbReference>
<evidence type="ECO:0000313" key="6">
    <source>
        <dbReference type="Proteomes" id="UP001529510"/>
    </source>
</evidence>
<comment type="caution">
    <text evidence="5">The sequence shown here is derived from an EMBL/GenBank/DDBJ whole genome shotgun (WGS) entry which is preliminary data.</text>
</comment>
<evidence type="ECO:0000256" key="3">
    <source>
        <dbReference type="ARBA" id="ARBA00023134"/>
    </source>
</evidence>
<feature type="domain" description="AIG1-type G" evidence="4">
    <location>
        <begin position="1"/>
        <end position="95"/>
    </location>
</feature>
<dbReference type="Proteomes" id="UP001529510">
    <property type="component" value="Unassembled WGS sequence"/>
</dbReference>
<dbReference type="InterPro" id="IPR006703">
    <property type="entry name" value="G_AIG1"/>
</dbReference>